<name>A0A6H1ZWB4_9ZZZZ</name>
<sequence length="162" mass="18957">MARNKVAKSNRPLAEKAAEHYLHKVCGCDPAQIRKAVRTMWQSVDFWAADVMGRQARGEINGLVFYAQVTAGQNEAVRVRRRKLEKISWNIFESVMVLQLVEQPDPAFARRKNFYFRVHRLDHGNMTWTVDDKAYPVPKEWFKKLRIEGYSFNFLPLVSRQS</sequence>
<organism evidence="1">
    <name type="scientific">viral metagenome</name>
    <dbReference type="NCBI Taxonomy" id="1070528"/>
    <lineage>
        <taxon>unclassified sequences</taxon>
        <taxon>metagenomes</taxon>
        <taxon>organismal metagenomes</taxon>
    </lineage>
</organism>
<dbReference type="EMBL" id="MT144284">
    <property type="protein sequence ID" value="QJA51711.1"/>
    <property type="molecule type" value="Genomic_DNA"/>
</dbReference>
<evidence type="ECO:0000313" key="1">
    <source>
        <dbReference type="EMBL" id="QJA51711.1"/>
    </source>
</evidence>
<accession>A0A6H1ZWB4</accession>
<proteinExistence type="predicted"/>
<dbReference type="AlphaFoldDB" id="A0A6H1ZWB4"/>
<evidence type="ECO:0000313" key="2">
    <source>
        <dbReference type="EMBL" id="QJI04164.1"/>
    </source>
</evidence>
<dbReference type="EMBL" id="MT145154">
    <property type="protein sequence ID" value="QJI04164.1"/>
    <property type="molecule type" value="Genomic_DNA"/>
</dbReference>
<gene>
    <name evidence="1" type="ORF">TM448A02256_0011</name>
    <name evidence="2" type="ORF">TM448B06330_0007</name>
</gene>
<reference evidence="1" key="1">
    <citation type="submission" date="2020-03" db="EMBL/GenBank/DDBJ databases">
        <title>The deep terrestrial virosphere.</title>
        <authorList>
            <person name="Holmfeldt K."/>
            <person name="Nilsson E."/>
            <person name="Simone D."/>
            <person name="Lopez-Fernandez M."/>
            <person name="Wu X."/>
            <person name="de Brujin I."/>
            <person name="Lundin D."/>
            <person name="Andersson A."/>
            <person name="Bertilsson S."/>
            <person name="Dopson M."/>
        </authorList>
    </citation>
    <scope>NUCLEOTIDE SEQUENCE</scope>
    <source>
        <strain evidence="1">TM448A02256</strain>
        <strain evidence="2">TM448B06330</strain>
    </source>
</reference>
<protein>
    <submittedName>
        <fullName evidence="1">Uncharacterized protein</fullName>
    </submittedName>
</protein>